<protein>
    <recommendedName>
        <fullName evidence="9">ChbG/HpnK family deacetylase</fullName>
    </recommendedName>
</protein>
<evidence type="ECO:0000256" key="3">
    <source>
        <dbReference type="ARBA" id="ARBA00022801"/>
    </source>
</evidence>
<evidence type="ECO:0000256" key="4">
    <source>
        <dbReference type="ARBA" id="ARBA00022842"/>
    </source>
</evidence>
<dbReference type="RefSeq" id="WP_086347831.1">
    <property type="nucleotide sequence ID" value="NZ_CP147247.1"/>
</dbReference>
<name>A0A242KCL0_9ENTE</name>
<keyword evidence="2" id="KW-0479">Metal-binding</keyword>
<dbReference type="AlphaFoldDB" id="A0A242KCL0"/>
<dbReference type="EMBL" id="CP147247">
    <property type="protein sequence ID" value="WYJ88965.1"/>
    <property type="molecule type" value="Genomic_DNA"/>
</dbReference>
<reference evidence="6" key="1">
    <citation type="submission" date="2017-05" db="EMBL/GenBank/DDBJ databases">
        <title>The Genome Sequence of Enterococcus sp. 9E7_DIV0242.</title>
        <authorList>
            <consortium name="The Broad Institute Genomics Platform"/>
            <consortium name="The Broad Institute Genomic Center for Infectious Diseases"/>
            <person name="Earl A."/>
            <person name="Manson A."/>
            <person name="Schwartman J."/>
            <person name="Gilmore M."/>
            <person name="Abouelleil A."/>
            <person name="Cao P."/>
            <person name="Chapman S."/>
            <person name="Cusick C."/>
            <person name="Shea T."/>
            <person name="Young S."/>
            <person name="Neafsey D."/>
            <person name="Nusbaum C."/>
            <person name="Birren B."/>
        </authorList>
    </citation>
    <scope>NUCLEOTIDE SEQUENCE [LARGE SCALE GENOMIC DNA]</scope>
    <source>
        <strain evidence="6">9E7_DIV0242</strain>
    </source>
</reference>
<reference evidence="7" key="3">
    <citation type="submission" date="2024-03" db="EMBL/GenBank/DDBJ databases">
        <title>The Genome Sequence of Enterococcus sp. DIV0242b.</title>
        <authorList>
            <consortium name="The Broad Institute Genomics Platform"/>
            <consortium name="The Broad Institute Microbial Omics Core"/>
            <consortium name="The Broad Institute Genomic Center for Infectious Diseases"/>
            <person name="Earl A."/>
            <person name="Manson A."/>
            <person name="Gilmore M."/>
            <person name="Schwartman J."/>
            <person name="Shea T."/>
            <person name="Abouelleil A."/>
            <person name="Cao P."/>
            <person name="Chapman S."/>
            <person name="Cusick C."/>
            <person name="Young S."/>
            <person name="Neafsey D."/>
            <person name="Nusbaum C."/>
            <person name="Birren B."/>
        </authorList>
    </citation>
    <scope>NUCLEOTIDE SEQUENCE</scope>
    <source>
        <strain evidence="7">9E7_DIV0242</strain>
    </source>
</reference>
<keyword evidence="4" id="KW-0460">Magnesium</keyword>
<keyword evidence="3" id="KW-0378">Hydrolase</keyword>
<dbReference type="GO" id="GO:0019213">
    <property type="term" value="F:deacetylase activity"/>
    <property type="evidence" value="ECO:0007669"/>
    <property type="project" value="TreeGrafter"/>
</dbReference>
<dbReference type="OrthoDB" id="9774177at2"/>
<dbReference type="PANTHER" id="PTHR31609:SF1">
    <property type="entry name" value="CARBOHYDRATE DEACETYLASE"/>
    <property type="match status" value="1"/>
</dbReference>
<keyword evidence="8" id="KW-1185">Reference proteome</keyword>
<reference evidence="7" key="2">
    <citation type="submission" date="2017-05" db="EMBL/GenBank/DDBJ databases">
        <authorList>
            <consortium name="The Broad Institute Genomics Platform"/>
            <consortium name="The Broad Institute Genomic Center for Infectious Diseases"/>
            <person name="Earl A."/>
            <person name="Manson A."/>
            <person name="Schwartman J."/>
            <person name="Gilmore M."/>
            <person name="Abouelleil A."/>
            <person name="Cao P."/>
            <person name="Chapman S."/>
            <person name="Cusick C."/>
            <person name="Shea T."/>
            <person name="Young S."/>
            <person name="Neafsey D."/>
            <person name="Nusbaum C."/>
            <person name="Birren B."/>
        </authorList>
    </citation>
    <scope>NUCLEOTIDE SEQUENCE</scope>
    <source>
        <strain evidence="7">9E7_DIV0242</strain>
    </source>
</reference>
<dbReference type="PANTHER" id="PTHR31609">
    <property type="entry name" value="YDJC DEACETYLASE FAMILY MEMBER"/>
    <property type="match status" value="1"/>
</dbReference>
<dbReference type="InterPro" id="IPR011330">
    <property type="entry name" value="Glyco_hydro/deAcase_b/a-brl"/>
</dbReference>
<evidence type="ECO:0000313" key="8">
    <source>
        <dbReference type="Proteomes" id="UP000195141"/>
    </source>
</evidence>
<keyword evidence="5" id="KW-0119">Carbohydrate metabolism</keyword>
<evidence type="ECO:0000313" key="7">
    <source>
        <dbReference type="EMBL" id="WYJ88965.1"/>
    </source>
</evidence>
<dbReference type="Pfam" id="PF04794">
    <property type="entry name" value="YdjC"/>
    <property type="match status" value="1"/>
</dbReference>
<proteinExistence type="predicted"/>
<dbReference type="EMBL" id="NGMM01000001">
    <property type="protein sequence ID" value="OTP18901.1"/>
    <property type="molecule type" value="Genomic_DNA"/>
</dbReference>
<evidence type="ECO:0000313" key="6">
    <source>
        <dbReference type="EMBL" id="OTP18901.1"/>
    </source>
</evidence>
<dbReference type="GO" id="GO:0046872">
    <property type="term" value="F:metal ion binding"/>
    <property type="evidence" value="ECO:0007669"/>
    <property type="project" value="UniProtKB-KW"/>
</dbReference>
<sequence>MISKLITRSDDFGSSNASNQAIYQVLKEKDYIKNVSCMAVGPMMESGAELLKSLPTRDFSIGMHGTLTAEWTYLKWFPMSDTSRIPSLIGENGVFPPKFGLLNQSIDPDEVVTEFNAQLDQLTKFGLKISYFDTHMMPEMYYPELIPILKEWANRKGLINHLDWYDLKQKLGPHSYPSIEVGLKLWTEWLEGLTEDYRLTLMHPMTPSREALSFANSQSVIGMVGKYRANEYELLMSGKLDEWCDKNQIMRVSYDYAEKHLTKLSQEVGE</sequence>
<evidence type="ECO:0000256" key="1">
    <source>
        <dbReference type="ARBA" id="ARBA00001946"/>
    </source>
</evidence>
<dbReference type="Proteomes" id="UP000195141">
    <property type="component" value="Chromosome"/>
</dbReference>
<evidence type="ECO:0008006" key="9">
    <source>
        <dbReference type="Google" id="ProtNLM"/>
    </source>
</evidence>
<organism evidence="6">
    <name type="scientific">Candidatus Enterococcus clewellii</name>
    <dbReference type="NCBI Taxonomy" id="1834193"/>
    <lineage>
        <taxon>Bacteria</taxon>
        <taxon>Bacillati</taxon>
        <taxon>Bacillota</taxon>
        <taxon>Bacilli</taxon>
        <taxon>Lactobacillales</taxon>
        <taxon>Enterococcaceae</taxon>
        <taxon>Enterococcus</taxon>
    </lineage>
</organism>
<dbReference type="Gene3D" id="3.20.20.370">
    <property type="entry name" value="Glycoside hydrolase/deacetylase"/>
    <property type="match status" value="1"/>
</dbReference>
<accession>A0A242KCL0</accession>
<dbReference type="SUPFAM" id="SSF88713">
    <property type="entry name" value="Glycoside hydrolase/deacetylase"/>
    <property type="match status" value="1"/>
</dbReference>
<evidence type="ECO:0000256" key="2">
    <source>
        <dbReference type="ARBA" id="ARBA00022723"/>
    </source>
</evidence>
<dbReference type="InterPro" id="IPR006879">
    <property type="entry name" value="YdjC-like"/>
</dbReference>
<evidence type="ECO:0000256" key="5">
    <source>
        <dbReference type="ARBA" id="ARBA00023277"/>
    </source>
</evidence>
<gene>
    <name evidence="7" type="ORF">A5888_000684</name>
    <name evidence="6" type="ORF">A5888_000715</name>
</gene>
<dbReference type="GO" id="GO:0016787">
    <property type="term" value="F:hydrolase activity"/>
    <property type="evidence" value="ECO:0007669"/>
    <property type="project" value="UniProtKB-KW"/>
</dbReference>
<dbReference type="GO" id="GO:0005975">
    <property type="term" value="P:carbohydrate metabolic process"/>
    <property type="evidence" value="ECO:0007669"/>
    <property type="project" value="InterPro"/>
</dbReference>
<comment type="cofactor">
    <cofactor evidence="1">
        <name>Mg(2+)</name>
        <dbReference type="ChEBI" id="CHEBI:18420"/>
    </cofactor>
</comment>